<dbReference type="InterPro" id="IPR016193">
    <property type="entry name" value="Cytidine_deaminase-like"/>
</dbReference>
<accession>A0ABM7WFZ4</accession>
<keyword evidence="5" id="KW-1185">Reference proteome</keyword>
<dbReference type="PIRSF" id="PIRSF015626">
    <property type="entry name" value="FdhD"/>
    <property type="match status" value="1"/>
</dbReference>
<dbReference type="InterPro" id="IPR003786">
    <property type="entry name" value="FdhD"/>
</dbReference>
<dbReference type="Gene3D" id="3.10.20.10">
    <property type="match status" value="1"/>
</dbReference>
<comment type="similarity">
    <text evidence="3">Belongs to the FdhD family.</text>
</comment>
<evidence type="ECO:0000256" key="3">
    <source>
        <dbReference type="HAMAP-Rule" id="MF_00187"/>
    </source>
</evidence>
<evidence type="ECO:0000313" key="4">
    <source>
        <dbReference type="EMBL" id="BDE95112.1"/>
    </source>
</evidence>
<dbReference type="SUPFAM" id="SSF53927">
    <property type="entry name" value="Cytidine deaminase-like"/>
    <property type="match status" value="1"/>
</dbReference>
<dbReference type="Proteomes" id="UP001320544">
    <property type="component" value="Chromosome"/>
</dbReference>
<dbReference type="RefSeq" id="WP_244411580.1">
    <property type="nucleotide sequence ID" value="NZ_AP025564.1"/>
</dbReference>
<dbReference type="PANTHER" id="PTHR30592:SF1">
    <property type="entry name" value="SULFUR CARRIER PROTEIN FDHD"/>
    <property type="match status" value="1"/>
</dbReference>
<comment type="function">
    <text evidence="3">Required for formate dehydrogenase (FDH) activity. Acts as a sulfur carrier protein that transfers sulfur from IscS to the molybdenum cofactor prior to its insertion into FDH.</text>
</comment>
<organism evidence="4 5">
    <name type="scientific">Raoultibacter timonensis</name>
    <dbReference type="NCBI Taxonomy" id="1907662"/>
    <lineage>
        <taxon>Bacteria</taxon>
        <taxon>Bacillati</taxon>
        <taxon>Actinomycetota</taxon>
        <taxon>Coriobacteriia</taxon>
        <taxon>Eggerthellales</taxon>
        <taxon>Eggerthellaceae</taxon>
        <taxon>Raoultibacter</taxon>
    </lineage>
</organism>
<dbReference type="Gene3D" id="3.40.140.10">
    <property type="entry name" value="Cytidine Deaminase, domain 2"/>
    <property type="match status" value="1"/>
</dbReference>
<feature type="active site" description="Cysteine persulfide intermediate" evidence="3">
    <location>
        <position position="89"/>
    </location>
</feature>
<keyword evidence="2 3" id="KW-0501">Molybdenum cofactor biosynthesis</keyword>
<gene>
    <name evidence="4" type="primary">fdhD_1</name>
    <name evidence="3" type="synonym">fdhD</name>
    <name evidence="4" type="ORF">CE91St30_04450</name>
</gene>
<proteinExistence type="inferred from homology"/>
<keyword evidence="1 3" id="KW-0963">Cytoplasm</keyword>
<dbReference type="PANTHER" id="PTHR30592">
    <property type="entry name" value="FORMATE DEHYDROGENASE"/>
    <property type="match status" value="1"/>
</dbReference>
<name>A0ABM7WFZ4_9ACTN</name>
<evidence type="ECO:0000256" key="2">
    <source>
        <dbReference type="ARBA" id="ARBA00023150"/>
    </source>
</evidence>
<comment type="subcellular location">
    <subcellularLocation>
        <location evidence="3">Cytoplasm</location>
    </subcellularLocation>
</comment>
<comment type="caution">
    <text evidence="3">Lacks conserved residue(s) required for the propagation of feature annotation.</text>
</comment>
<dbReference type="NCBIfam" id="TIGR00129">
    <property type="entry name" value="fdhD_narQ"/>
    <property type="match status" value="1"/>
</dbReference>
<dbReference type="Pfam" id="PF02634">
    <property type="entry name" value="FdhD-NarQ"/>
    <property type="match status" value="1"/>
</dbReference>
<dbReference type="EMBL" id="AP025564">
    <property type="protein sequence ID" value="BDE95112.1"/>
    <property type="molecule type" value="Genomic_DNA"/>
</dbReference>
<evidence type="ECO:0000256" key="1">
    <source>
        <dbReference type="ARBA" id="ARBA00022490"/>
    </source>
</evidence>
<reference evidence="4 5" key="1">
    <citation type="submission" date="2022-01" db="EMBL/GenBank/DDBJ databases">
        <title>Novel bile acid biosynthetic pathways are enriched in the microbiome of centenarians.</title>
        <authorList>
            <person name="Sato Y."/>
            <person name="Atarashi K."/>
            <person name="Plichta R.D."/>
            <person name="Arai Y."/>
            <person name="Sasajima S."/>
            <person name="Kearney M.S."/>
            <person name="Suda W."/>
            <person name="Takeshita K."/>
            <person name="Sasaki T."/>
            <person name="Okamoto S."/>
            <person name="Skelly N.A."/>
            <person name="Okamura Y."/>
            <person name="Vlamakis H."/>
            <person name="Li Y."/>
            <person name="Tanoue T."/>
            <person name="Takei H."/>
            <person name="Nittono H."/>
            <person name="Narushima S."/>
            <person name="Irie J."/>
            <person name="Itoh H."/>
            <person name="Moriya K."/>
            <person name="Sugiura Y."/>
            <person name="Suematsu M."/>
            <person name="Moritoki N."/>
            <person name="Shibata S."/>
            <person name="Littman R.D."/>
            <person name="Fischbach A.M."/>
            <person name="Uwamino Y."/>
            <person name="Inoue T."/>
            <person name="Honda A."/>
            <person name="Hattori M."/>
            <person name="Murai T."/>
            <person name="Xavier J.R."/>
            <person name="Hirose N."/>
            <person name="Honda K."/>
        </authorList>
    </citation>
    <scope>NUCLEOTIDE SEQUENCE [LARGE SCALE GENOMIC DNA]</scope>
    <source>
        <strain evidence="4 5">CE91-St30</strain>
    </source>
</reference>
<evidence type="ECO:0000313" key="5">
    <source>
        <dbReference type="Proteomes" id="UP001320544"/>
    </source>
</evidence>
<dbReference type="HAMAP" id="MF_00187">
    <property type="entry name" value="FdhD"/>
    <property type="match status" value="1"/>
</dbReference>
<protein>
    <recommendedName>
        <fullName evidence="3">Sulfur carrier protein FdhD</fullName>
    </recommendedName>
</protein>
<sequence>MDGSGYREMHEVWYVEGTSWSPVVEAVAREEAVGIYCDGLLVEEISCTPEDLEDLAVGYVFTSGVLADLDECSCIEAVSGNRRFGIRPCDLRALCASRAAQALRSRGIEADGAPFGVSPEAVHRASFALLDAQRMHRGTGATHAAAFADFEGRYRCVREDIGRHNAVDKLIGALLREGVDPLSGFVHLSSRCALDLVRKCATYGIRLVSTVSAPTSAVLEFADERGITLCAFARNGHFTVYTHPETLVRR</sequence>